<dbReference type="SUPFAM" id="SSF47384">
    <property type="entry name" value="Homodimeric domain of signal transducing histidine kinase"/>
    <property type="match status" value="1"/>
</dbReference>
<evidence type="ECO:0000256" key="1">
    <source>
        <dbReference type="ARBA" id="ARBA00000085"/>
    </source>
</evidence>
<protein>
    <recommendedName>
        <fullName evidence="3">histidine kinase</fullName>
        <ecNumber evidence="3">2.7.13.3</ecNumber>
    </recommendedName>
</protein>
<evidence type="ECO:0000259" key="12">
    <source>
        <dbReference type="PROSITE" id="PS50885"/>
    </source>
</evidence>
<name>A0A7G5GPY0_9BACT</name>
<comment type="catalytic activity">
    <reaction evidence="1">
        <text>ATP + protein L-histidine = ADP + protein N-phospho-L-histidine.</text>
        <dbReference type="EC" id="2.7.13.3"/>
    </reaction>
</comment>
<dbReference type="SUPFAM" id="SSF158472">
    <property type="entry name" value="HAMP domain-like"/>
    <property type="match status" value="1"/>
</dbReference>
<keyword evidence="8 10" id="KW-1133">Transmembrane helix</keyword>
<dbReference type="PROSITE" id="PS50885">
    <property type="entry name" value="HAMP"/>
    <property type="match status" value="1"/>
</dbReference>
<dbReference type="RefSeq" id="WP_182458035.1">
    <property type="nucleotide sequence ID" value="NZ_CP059732.1"/>
</dbReference>
<dbReference type="InterPro" id="IPR050428">
    <property type="entry name" value="TCS_sensor_his_kinase"/>
</dbReference>
<dbReference type="GO" id="GO:0016020">
    <property type="term" value="C:membrane"/>
    <property type="evidence" value="ECO:0007669"/>
    <property type="project" value="UniProtKB-SubCell"/>
</dbReference>
<dbReference type="Pfam" id="PF02518">
    <property type="entry name" value="HATPase_c"/>
    <property type="match status" value="1"/>
</dbReference>
<feature type="domain" description="Histidine kinase" evidence="11">
    <location>
        <begin position="225"/>
        <end position="436"/>
    </location>
</feature>
<evidence type="ECO:0000256" key="10">
    <source>
        <dbReference type="SAM" id="Phobius"/>
    </source>
</evidence>
<dbReference type="EC" id="2.7.13.3" evidence="3"/>
<feature type="domain" description="HAMP" evidence="12">
    <location>
        <begin position="164"/>
        <end position="217"/>
    </location>
</feature>
<keyword evidence="6 10" id="KW-0812">Transmembrane</keyword>
<feature type="transmembrane region" description="Helical" evidence="10">
    <location>
        <begin position="142"/>
        <end position="167"/>
    </location>
</feature>
<dbReference type="AlphaFoldDB" id="A0A7G5GPY0"/>
<dbReference type="InterPro" id="IPR003661">
    <property type="entry name" value="HisK_dim/P_dom"/>
</dbReference>
<evidence type="ECO:0000256" key="5">
    <source>
        <dbReference type="ARBA" id="ARBA00022679"/>
    </source>
</evidence>
<dbReference type="InterPro" id="IPR003594">
    <property type="entry name" value="HATPase_dom"/>
</dbReference>
<dbReference type="CDD" id="cd06225">
    <property type="entry name" value="HAMP"/>
    <property type="match status" value="1"/>
</dbReference>
<dbReference type="PANTHER" id="PTHR45436:SF5">
    <property type="entry name" value="SENSOR HISTIDINE KINASE TRCS"/>
    <property type="match status" value="1"/>
</dbReference>
<reference evidence="13 14" key="1">
    <citation type="submission" date="2020-07" db="EMBL/GenBank/DDBJ databases">
        <title>Spirosoma foliorum sp. nov., isolated from the leaves on the Nejang mountain Korea, Republic of.</title>
        <authorList>
            <person name="Ho H."/>
            <person name="Lee Y.-J."/>
            <person name="Nurcahyanto D.-A."/>
            <person name="Kim S.-G."/>
        </authorList>
    </citation>
    <scope>NUCLEOTIDE SEQUENCE [LARGE SCALE GENOMIC DNA]</scope>
    <source>
        <strain evidence="13 14">PL0136</strain>
    </source>
</reference>
<evidence type="ECO:0000256" key="4">
    <source>
        <dbReference type="ARBA" id="ARBA00022553"/>
    </source>
</evidence>
<dbReference type="InterPro" id="IPR003660">
    <property type="entry name" value="HAMP_dom"/>
</dbReference>
<sequence length="442" mass="49497">MSLRSRIVLAVTAVFAAVSLLSGWMMLNRAERSLQTAFDRAARTRAEWLLSLVSVDPVVLPLPTDRELVRIVYRTYGHARELFRSPGFPGSPHRGRHRLPRYDSYRELTVQTSSDQLSEGQILLTLVVPDASLRQDIHQLRWLFGLGWLVSLVLAFAAGYGAAGWLLRPIQAIINQANTISKAGNSSQLTLPKTRDEIYQLTDTLNRMLARIRENVDLQQNFFGAAAHELRTPLTVMKTGLEVTIANDRADASIKPFLTSQLDEVSRLARLIDEFLTLSRPDEAAQPLNLTEISVPVLIRRCLAQLATVAEDYDVTTRVDVDESSKETILTDAVKLQHILLNLVENAIKYAVPNSTVLINLHYTDGWKIQVQNQTARENGPIIDLMQPFFQADPFKEGHGLGLWISHRLTTLLHGELHLDWQAFTFTSELSLPSSPTSIGPI</sequence>
<keyword evidence="9" id="KW-0902">Two-component regulatory system</keyword>
<dbReference type="Gene3D" id="3.30.565.10">
    <property type="entry name" value="Histidine kinase-like ATPase, C-terminal domain"/>
    <property type="match status" value="1"/>
</dbReference>
<evidence type="ECO:0000256" key="9">
    <source>
        <dbReference type="ARBA" id="ARBA00023012"/>
    </source>
</evidence>
<keyword evidence="5" id="KW-0808">Transferase</keyword>
<dbReference type="SMART" id="SM00304">
    <property type="entry name" value="HAMP"/>
    <property type="match status" value="1"/>
</dbReference>
<evidence type="ECO:0000256" key="2">
    <source>
        <dbReference type="ARBA" id="ARBA00004370"/>
    </source>
</evidence>
<dbReference type="InterPro" id="IPR005467">
    <property type="entry name" value="His_kinase_dom"/>
</dbReference>
<evidence type="ECO:0000313" key="14">
    <source>
        <dbReference type="Proteomes" id="UP000515369"/>
    </source>
</evidence>
<feature type="transmembrane region" description="Helical" evidence="10">
    <location>
        <begin position="6"/>
        <end position="27"/>
    </location>
</feature>
<evidence type="ECO:0000256" key="8">
    <source>
        <dbReference type="ARBA" id="ARBA00022989"/>
    </source>
</evidence>
<dbReference type="Pfam" id="PF00512">
    <property type="entry name" value="HisKA"/>
    <property type="match status" value="1"/>
</dbReference>
<dbReference type="SUPFAM" id="SSF55874">
    <property type="entry name" value="ATPase domain of HSP90 chaperone/DNA topoisomerase II/histidine kinase"/>
    <property type="match status" value="1"/>
</dbReference>
<evidence type="ECO:0000256" key="6">
    <source>
        <dbReference type="ARBA" id="ARBA00022692"/>
    </source>
</evidence>
<keyword evidence="14" id="KW-1185">Reference proteome</keyword>
<dbReference type="Gene3D" id="1.10.287.130">
    <property type="match status" value="1"/>
</dbReference>
<dbReference type="PROSITE" id="PS50109">
    <property type="entry name" value="HIS_KIN"/>
    <property type="match status" value="1"/>
</dbReference>
<gene>
    <name evidence="13" type="ORF">H3H32_23480</name>
</gene>
<keyword evidence="10" id="KW-0472">Membrane</keyword>
<evidence type="ECO:0000256" key="3">
    <source>
        <dbReference type="ARBA" id="ARBA00012438"/>
    </source>
</evidence>
<accession>A0A7G5GPY0</accession>
<dbReference type="SMART" id="SM00388">
    <property type="entry name" value="HisKA"/>
    <property type="match status" value="1"/>
</dbReference>
<organism evidence="13 14">
    <name type="scientific">Spirosoma foliorum</name>
    <dbReference type="NCBI Taxonomy" id="2710596"/>
    <lineage>
        <taxon>Bacteria</taxon>
        <taxon>Pseudomonadati</taxon>
        <taxon>Bacteroidota</taxon>
        <taxon>Cytophagia</taxon>
        <taxon>Cytophagales</taxon>
        <taxon>Cytophagaceae</taxon>
        <taxon>Spirosoma</taxon>
    </lineage>
</organism>
<dbReference type="KEGG" id="sfol:H3H32_23480"/>
<dbReference type="InterPro" id="IPR036890">
    <property type="entry name" value="HATPase_C_sf"/>
</dbReference>
<comment type="subcellular location">
    <subcellularLocation>
        <location evidence="2">Membrane</location>
    </subcellularLocation>
</comment>
<evidence type="ECO:0000256" key="7">
    <source>
        <dbReference type="ARBA" id="ARBA00022777"/>
    </source>
</evidence>
<keyword evidence="4" id="KW-0597">Phosphoprotein</keyword>
<dbReference type="Proteomes" id="UP000515369">
    <property type="component" value="Chromosome"/>
</dbReference>
<evidence type="ECO:0000259" key="11">
    <source>
        <dbReference type="PROSITE" id="PS50109"/>
    </source>
</evidence>
<dbReference type="EMBL" id="CP059732">
    <property type="protein sequence ID" value="QMW00922.1"/>
    <property type="molecule type" value="Genomic_DNA"/>
</dbReference>
<proteinExistence type="predicted"/>
<dbReference type="Pfam" id="PF00672">
    <property type="entry name" value="HAMP"/>
    <property type="match status" value="1"/>
</dbReference>
<dbReference type="PANTHER" id="PTHR45436">
    <property type="entry name" value="SENSOR HISTIDINE KINASE YKOH"/>
    <property type="match status" value="1"/>
</dbReference>
<dbReference type="GO" id="GO:0000155">
    <property type="term" value="F:phosphorelay sensor kinase activity"/>
    <property type="evidence" value="ECO:0007669"/>
    <property type="project" value="InterPro"/>
</dbReference>
<dbReference type="CDD" id="cd00082">
    <property type="entry name" value="HisKA"/>
    <property type="match status" value="1"/>
</dbReference>
<dbReference type="Gene3D" id="6.10.340.10">
    <property type="match status" value="1"/>
</dbReference>
<keyword evidence="7 13" id="KW-0418">Kinase</keyword>
<dbReference type="InterPro" id="IPR036097">
    <property type="entry name" value="HisK_dim/P_sf"/>
</dbReference>
<evidence type="ECO:0000313" key="13">
    <source>
        <dbReference type="EMBL" id="QMW00922.1"/>
    </source>
</evidence>
<dbReference type="SMART" id="SM00387">
    <property type="entry name" value="HATPase_c"/>
    <property type="match status" value="1"/>
</dbReference>